<organism evidence="9 10">
    <name type="scientific">candidate division WWE3 bacterium</name>
    <dbReference type="NCBI Taxonomy" id="2053526"/>
    <lineage>
        <taxon>Bacteria</taxon>
        <taxon>Katanobacteria</taxon>
    </lineage>
</organism>
<dbReference type="EMBL" id="DNHX01000016">
    <property type="protein sequence ID" value="HAZ29489.1"/>
    <property type="molecule type" value="Genomic_DNA"/>
</dbReference>
<evidence type="ECO:0000256" key="5">
    <source>
        <dbReference type="ARBA" id="ARBA00022692"/>
    </source>
</evidence>
<dbReference type="AlphaFoldDB" id="A0A351JT69"/>
<feature type="transmembrane region" description="Helical" evidence="8">
    <location>
        <begin position="73"/>
        <end position="94"/>
    </location>
</feature>
<comment type="subcellular location">
    <subcellularLocation>
        <location evidence="1">Cell membrane</location>
        <topology evidence="1">Multi-pass membrane protein</topology>
    </subcellularLocation>
</comment>
<feature type="transmembrane region" description="Helical" evidence="8">
    <location>
        <begin position="135"/>
        <end position="152"/>
    </location>
</feature>
<evidence type="ECO:0000256" key="8">
    <source>
        <dbReference type="SAM" id="Phobius"/>
    </source>
</evidence>
<name>A0A351JT69_UNCKA</name>
<feature type="transmembrane region" description="Helical" evidence="8">
    <location>
        <begin position="106"/>
        <end position="129"/>
    </location>
</feature>
<evidence type="ECO:0000256" key="2">
    <source>
        <dbReference type="ARBA" id="ARBA00022475"/>
    </source>
</evidence>
<keyword evidence="7 8" id="KW-0472">Membrane</keyword>
<keyword evidence="3" id="KW-0328">Glycosyltransferase</keyword>
<dbReference type="GO" id="GO:0016763">
    <property type="term" value="F:pentosyltransferase activity"/>
    <property type="evidence" value="ECO:0007669"/>
    <property type="project" value="TreeGrafter"/>
</dbReference>
<evidence type="ECO:0000256" key="7">
    <source>
        <dbReference type="ARBA" id="ARBA00023136"/>
    </source>
</evidence>
<protein>
    <submittedName>
        <fullName evidence="9">Uncharacterized protein</fullName>
    </submittedName>
</protein>
<evidence type="ECO:0000256" key="1">
    <source>
        <dbReference type="ARBA" id="ARBA00004651"/>
    </source>
</evidence>
<comment type="caution">
    <text evidence="9">The sequence shown here is derived from an EMBL/GenBank/DDBJ whole genome shotgun (WGS) entry which is preliminary data.</text>
</comment>
<feature type="transmembrane region" description="Helical" evidence="8">
    <location>
        <begin position="380"/>
        <end position="399"/>
    </location>
</feature>
<feature type="transmembrane region" description="Helical" evidence="8">
    <location>
        <begin position="322"/>
        <end position="343"/>
    </location>
</feature>
<feature type="transmembrane region" description="Helical" evidence="8">
    <location>
        <begin position="349"/>
        <end position="368"/>
    </location>
</feature>
<keyword evidence="6 8" id="KW-1133">Transmembrane helix</keyword>
<evidence type="ECO:0000313" key="10">
    <source>
        <dbReference type="Proteomes" id="UP000264072"/>
    </source>
</evidence>
<gene>
    <name evidence="9" type="ORF">DCY43_01905</name>
</gene>
<reference evidence="9 10" key="1">
    <citation type="journal article" date="2018" name="Nat. Biotechnol.">
        <title>A standardized bacterial taxonomy based on genome phylogeny substantially revises the tree of life.</title>
        <authorList>
            <person name="Parks D.H."/>
            <person name="Chuvochina M."/>
            <person name="Waite D.W."/>
            <person name="Rinke C."/>
            <person name="Skarshewski A."/>
            <person name="Chaumeil P.A."/>
            <person name="Hugenholtz P."/>
        </authorList>
    </citation>
    <scope>NUCLEOTIDE SEQUENCE [LARGE SCALE GENOMIC DNA]</scope>
    <source>
        <strain evidence="9">UBA10185</strain>
    </source>
</reference>
<keyword evidence="4" id="KW-0808">Transferase</keyword>
<dbReference type="PANTHER" id="PTHR33908">
    <property type="entry name" value="MANNOSYLTRANSFERASE YKCB-RELATED"/>
    <property type="match status" value="1"/>
</dbReference>
<dbReference type="GO" id="GO:0005886">
    <property type="term" value="C:plasma membrane"/>
    <property type="evidence" value="ECO:0007669"/>
    <property type="project" value="UniProtKB-SubCell"/>
</dbReference>
<feature type="transmembrane region" description="Helical" evidence="8">
    <location>
        <begin position="203"/>
        <end position="228"/>
    </location>
</feature>
<evidence type="ECO:0000256" key="6">
    <source>
        <dbReference type="ARBA" id="ARBA00022989"/>
    </source>
</evidence>
<feature type="transmembrane region" description="Helical" evidence="8">
    <location>
        <begin position="164"/>
        <end position="183"/>
    </location>
</feature>
<evidence type="ECO:0000256" key="4">
    <source>
        <dbReference type="ARBA" id="ARBA00022679"/>
    </source>
</evidence>
<dbReference type="PANTHER" id="PTHR33908:SF11">
    <property type="entry name" value="MEMBRANE PROTEIN"/>
    <property type="match status" value="1"/>
</dbReference>
<feature type="transmembrane region" description="Helical" evidence="8">
    <location>
        <begin position="290"/>
        <end position="310"/>
    </location>
</feature>
<evidence type="ECO:0000313" key="9">
    <source>
        <dbReference type="EMBL" id="HAZ29489.1"/>
    </source>
</evidence>
<feature type="transmembrane region" description="Helical" evidence="8">
    <location>
        <begin position="235"/>
        <end position="256"/>
    </location>
</feature>
<proteinExistence type="predicted"/>
<dbReference type="InterPro" id="IPR050297">
    <property type="entry name" value="LipidA_mod_glycosyltrf_83"/>
</dbReference>
<dbReference type="GO" id="GO:0009103">
    <property type="term" value="P:lipopolysaccharide biosynthetic process"/>
    <property type="evidence" value="ECO:0007669"/>
    <property type="project" value="UniProtKB-ARBA"/>
</dbReference>
<accession>A0A351JT69</accession>
<keyword evidence="5 8" id="KW-0812">Transmembrane</keyword>
<dbReference type="Proteomes" id="UP000264072">
    <property type="component" value="Unassembled WGS sequence"/>
</dbReference>
<sequence>MKSVRAKNFLSLFLAGLLLTISAVLRFDGISFGLPHSFYADEPEIAEPAIKYTYSLKSLLRNNDVYKLIPESYVYGTAPVYFYTAATMLFSKTLNSSDISFSKIDIYIFLRIINALISLAVIPLVYIISKRLVPANRYVLLVLSVFFVGLNWKFIVHGHYLNHDIIITLLLAVAWYFFLRYLTRTESSNDPERDTINTILCGILFGLAVSTKITSLLSYPVFTLGFLLNRSYRNAVAFSFVILGTFILTNPFAWLFPTDFLSRILEMQVKEAGLVFDSIDLSPLKYFSSLTYMLTLPVIAAALIGIYSVIKSLRANKTTGPAKFWLLVVIQIVIYTLFFSFQSRKVDRWLLPILPYFMLFAIQGLYVLKNSRLIKAYKSISLTIVALSIVGYLYYPYLLTKQFQPNTPKSQAYIWAQANLPETNLKLAITEEGLDPLNKLPFASVMQFNVYESSGAQYVYPPNPELYDYVLISSRPMQWYKHPIVMKKYPSYYTAWQEFEDQLTDAKKYELVKSFVLAKPNLIPLSDVYVYKRL</sequence>
<keyword evidence="2" id="KW-1003">Cell membrane</keyword>
<evidence type="ECO:0000256" key="3">
    <source>
        <dbReference type="ARBA" id="ARBA00022676"/>
    </source>
</evidence>